<evidence type="ECO:0000313" key="1">
    <source>
        <dbReference type="EMBL" id="KAK4231860.1"/>
    </source>
</evidence>
<proteinExistence type="predicted"/>
<keyword evidence="2" id="KW-1185">Reference proteome</keyword>
<comment type="caution">
    <text evidence="1">The sequence shown here is derived from an EMBL/GenBank/DDBJ whole genome shotgun (WGS) entry which is preliminary data.</text>
</comment>
<accession>A0AAN7H8A9</accession>
<evidence type="ECO:0000313" key="2">
    <source>
        <dbReference type="Proteomes" id="UP001301958"/>
    </source>
</evidence>
<name>A0AAN7H8A9_9PEZI</name>
<sequence>MCDYTQREYRCGHYRWIASKWCPQYQMTHVRCEPNVTHFEYRREELCGDCKPKAKSPWDHLIKRHQSGESSRAY</sequence>
<protein>
    <submittedName>
        <fullName evidence="1">Uncharacterized protein</fullName>
    </submittedName>
</protein>
<reference evidence="1" key="1">
    <citation type="journal article" date="2023" name="Mol. Phylogenet. Evol.">
        <title>Genome-scale phylogeny and comparative genomics of the fungal order Sordariales.</title>
        <authorList>
            <person name="Hensen N."/>
            <person name="Bonometti L."/>
            <person name="Westerberg I."/>
            <person name="Brannstrom I.O."/>
            <person name="Guillou S."/>
            <person name="Cros-Aarteil S."/>
            <person name="Calhoun S."/>
            <person name="Haridas S."/>
            <person name="Kuo A."/>
            <person name="Mondo S."/>
            <person name="Pangilinan J."/>
            <person name="Riley R."/>
            <person name="LaButti K."/>
            <person name="Andreopoulos B."/>
            <person name="Lipzen A."/>
            <person name="Chen C."/>
            <person name="Yan M."/>
            <person name="Daum C."/>
            <person name="Ng V."/>
            <person name="Clum A."/>
            <person name="Steindorff A."/>
            <person name="Ohm R.A."/>
            <person name="Martin F."/>
            <person name="Silar P."/>
            <person name="Natvig D.O."/>
            <person name="Lalanne C."/>
            <person name="Gautier V."/>
            <person name="Ament-Velasquez S.L."/>
            <person name="Kruys A."/>
            <person name="Hutchinson M.I."/>
            <person name="Powell A.J."/>
            <person name="Barry K."/>
            <person name="Miller A.N."/>
            <person name="Grigoriev I.V."/>
            <person name="Debuchy R."/>
            <person name="Gladieux P."/>
            <person name="Hiltunen Thoren M."/>
            <person name="Johannesson H."/>
        </authorList>
    </citation>
    <scope>NUCLEOTIDE SEQUENCE</scope>
    <source>
        <strain evidence="1">CBS 990.96</strain>
    </source>
</reference>
<dbReference type="AlphaFoldDB" id="A0AAN7H8A9"/>
<dbReference type="Proteomes" id="UP001301958">
    <property type="component" value="Unassembled WGS sequence"/>
</dbReference>
<reference evidence="1" key="2">
    <citation type="submission" date="2023-05" db="EMBL/GenBank/DDBJ databases">
        <authorList>
            <consortium name="Lawrence Berkeley National Laboratory"/>
            <person name="Steindorff A."/>
            <person name="Hensen N."/>
            <person name="Bonometti L."/>
            <person name="Westerberg I."/>
            <person name="Brannstrom I.O."/>
            <person name="Guillou S."/>
            <person name="Cros-Aarteil S."/>
            <person name="Calhoun S."/>
            <person name="Haridas S."/>
            <person name="Kuo A."/>
            <person name="Mondo S."/>
            <person name="Pangilinan J."/>
            <person name="Riley R."/>
            <person name="Labutti K."/>
            <person name="Andreopoulos B."/>
            <person name="Lipzen A."/>
            <person name="Chen C."/>
            <person name="Yanf M."/>
            <person name="Daum C."/>
            <person name="Ng V."/>
            <person name="Clum A."/>
            <person name="Ohm R."/>
            <person name="Martin F."/>
            <person name="Silar P."/>
            <person name="Natvig D."/>
            <person name="Lalanne C."/>
            <person name="Gautier V."/>
            <person name="Ament-Velasquez S.L."/>
            <person name="Kruys A."/>
            <person name="Hutchinson M.I."/>
            <person name="Powell A.J."/>
            <person name="Barry K."/>
            <person name="Miller A.N."/>
            <person name="Grigoriev I.V."/>
            <person name="Debuchy R."/>
            <person name="Gladieux P."/>
            <person name="Thoren M.H."/>
            <person name="Johannesson H."/>
        </authorList>
    </citation>
    <scope>NUCLEOTIDE SEQUENCE</scope>
    <source>
        <strain evidence="1">CBS 990.96</strain>
    </source>
</reference>
<gene>
    <name evidence="1" type="ORF">QBC38DRAFT_450715</name>
</gene>
<organism evidence="1 2">
    <name type="scientific">Podospora fimiseda</name>
    <dbReference type="NCBI Taxonomy" id="252190"/>
    <lineage>
        <taxon>Eukaryota</taxon>
        <taxon>Fungi</taxon>
        <taxon>Dikarya</taxon>
        <taxon>Ascomycota</taxon>
        <taxon>Pezizomycotina</taxon>
        <taxon>Sordariomycetes</taxon>
        <taxon>Sordariomycetidae</taxon>
        <taxon>Sordariales</taxon>
        <taxon>Podosporaceae</taxon>
        <taxon>Podospora</taxon>
    </lineage>
</organism>
<dbReference type="EMBL" id="MU865290">
    <property type="protein sequence ID" value="KAK4231860.1"/>
    <property type="molecule type" value="Genomic_DNA"/>
</dbReference>